<dbReference type="Proteomes" id="UP000194639">
    <property type="component" value="Unassembled WGS sequence"/>
</dbReference>
<evidence type="ECO:0000259" key="3">
    <source>
        <dbReference type="Pfam" id="PF16220"/>
    </source>
</evidence>
<dbReference type="EMBL" id="JOMO01000052">
    <property type="protein sequence ID" value="OUI79769.1"/>
    <property type="molecule type" value="Genomic_DNA"/>
</dbReference>
<dbReference type="InterPro" id="IPR032623">
    <property type="entry name" value="FecR_N"/>
</dbReference>
<evidence type="ECO:0000313" key="5">
    <source>
        <dbReference type="Proteomes" id="UP000194639"/>
    </source>
</evidence>
<dbReference type="PANTHER" id="PTHR30273:SF2">
    <property type="entry name" value="PROTEIN FECR"/>
    <property type="match status" value="1"/>
</dbReference>
<name>A0A251ZYM5_9PROT</name>
<dbReference type="AlphaFoldDB" id="A0A251ZYM5"/>
<keyword evidence="1" id="KW-0812">Transmembrane</keyword>
<evidence type="ECO:0000313" key="4">
    <source>
        <dbReference type="EMBL" id="OUI79769.1"/>
    </source>
</evidence>
<keyword evidence="1" id="KW-0472">Membrane</keyword>
<dbReference type="Gene3D" id="3.55.50.30">
    <property type="match status" value="1"/>
</dbReference>
<keyword evidence="1" id="KW-1133">Transmembrane helix</keyword>
<dbReference type="Gene3D" id="2.60.120.1440">
    <property type="match status" value="1"/>
</dbReference>
<feature type="domain" description="FecR protein" evidence="2">
    <location>
        <begin position="112"/>
        <end position="199"/>
    </location>
</feature>
<dbReference type="PANTHER" id="PTHR30273">
    <property type="entry name" value="PERIPLASMIC SIGNAL SENSOR AND SIGMA FACTOR ACTIVATOR FECR-RELATED"/>
    <property type="match status" value="1"/>
</dbReference>
<sequence length="313" mass="35087">MNDNTPDIAQTARYWIIRMASGNMTEAELEQFHTWRKAAPEHEKEFQKECKLWRSLTVSATQAQAVRLTWHRKTKRRTLKTAFVSFTVLAASCAVIFYAPLVKLWLQADQWTGTTIQTISLEDGSRVVLDSESALSIQYTPTQRHITLLRGNAFFDVKHDPSRPFQVTASTVTINDVGTQFEVRNDHAPVTITVKEGIVDVAAPNEASVRLRAHERLAYQHTTPPLIEHNLNPDDIAAWSHGELVLENATVADAVTILSRYHKGAVYLLGSAPSTTRISGIFRTDQTNDALTTIAATAKLKMRTFSKYIVVLE</sequence>
<dbReference type="InterPro" id="IPR006860">
    <property type="entry name" value="FecR"/>
</dbReference>
<evidence type="ECO:0008006" key="6">
    <source>
        <dbReference type="Google" id="ProtNLM"/>
    </source>
</evidence>
<dbReference type="Pfam" id="PF04773">
    <property type="entry name" value="FecR"/>
    <property type="match status" value="1"/>
</dbReference>
<comment type="caution">
    <text evidence="4">The sequence shown here is derived from an EMBL/GenBank/DDBJ whole genome shotgun (WGS) entry which is preliminary data.</text>
</comment>
<accession>A0A251ZYM5</accession>
<feature type="domain" description="FecR N-terminal" evidence="3">
    <location>
        <begin position="11"/>
        <end position="49"/>
    </location>
</feature>
<dbReference type="GO" id="GO:0016989">
    <property type="term" value="F:sigma factor antagonist activity"/>
    <property type="evidence" value="ECO:0007669"/>
    <property type="project" value="TreeGrafter"/>
</dbReference>
<dbReference type="Pfam" id="PF16220">
    <property type="entry name" value="DUF4880"/>
    <property type="match status" value="1"/>
</dbReference>
<evidence type="ECO:0000259" key="2">
    <source>
        <dbReference type="Pfam" id="PF04773"/>
    </source>
</evidence>
<gene>
    <name evidence="4" type="ORF">HK12_12145</name>
</gene>
<proteinExistence type="predicted"/>
<evidence type="ECO:0000256" key="1">
    <source>
        <dbReference type="SAM" id="Phobius"/>
    </source>
</evidence>
<protein>
    <recommendedName>
        <fullName evidence="6">Two component sensor histidine kinase FecR/PupR</fullName>
    </recommendedName>
</protein>
<dbReference type="RefSeq" id="WP_086553089.1">
    <property type="nucleotide sequence ID" value="NZ_JOMO01000052.1"/>
</dbReference>
<dbReference type="InterPro" id="IPR012373">
    <property type="entry name" value="Ferrdict_sens_TM"/>
</dbReference>
<dbReference type="PIRSF" id="PIRSF018266">
    <property type="entry name" value="FecR"/>
    <property type="match status" value="1"/>
</dbReference>
<organism evidence="4 5">
    <name type="scientific">Acetobacter orientalis</name>
    <dbReference type="NCBI Taxonomy" id="146474"/>
    <lineage>
        <taxon>Bacteria</taxon>
        <taxon>Pseudomonadati</taxon>
        <taxon>Pseudomonadota</taxon>
        <taxon>Alphaproteobacteria</taxon>
        <taxon>Acetobacterales</taxon>
        <taxon>Acetobacteraceae</taxon>
        <taxon>Acetobacter</taxon>
    </lineage>
</organism>
<reference evidence="4 5" key="1">
    <citation type="submission" date="2014-06" db="EMBL/GenBank/DDBJ databases">
        <authorList>
            <person name="Ju J."/>
            <person name="Zhang J."/>
        </authorList>
    </citation>
    <scope>NUCLEOTIDE SEQUENCE [LARGE SCALE GENOMIC DNA]</scope>
    <source>
        <strain evidence="4">DmW_045</strain>
    </source>
</reference>
<feature type="transmembrane region" description="Helical" evidence="1">
    <location>
        <begin position="82"/>
        <end position="106"/>
    </location>
</feature>